<keyword evidence="2" id="KW-1185">Reference proteome</keyword>
<dbReference type="InterPro" id="IPR017748">
    <property type="entry name" value="TagF"/>
</dbReference>
<proteinExistence type="predicted"/>
<accession>A0A1T4Q7H9</accession>
<dbReference type="Pfam" id="PF09867">
    <property type="entry name" value="TagF_N"/>
    <property type="match status" value="1"/>
</dbReference>
<dbReference type="AlphaFoldDB" id="A0A1T4Q7H9"/>
<dbReference type="OrthoDB" id="9801841at2"/>
<evidence type="ECO:0000313" key="2">
    <source>
        <dbReference type="Proteomes" id="UP000190061"/>
    </source>
</evidence>
<dbReference type="RefSeq" id="WP_078758123.1">
    <property type="nucleotide sequence ID" value="NZ_FUXP01000004.1"/>
</dbReference>
<organism evidence="1 2">
    <name type="scientific">Lysobacter spongiicola DSM 21749</name>
    <dbReference type="NCBI Taxonomy" id="1122188"/>
    <lineage>
        <taxon>Bacteria</taxon>
        <taxon>Pseudomonadati</taxon>
        <taxon>Pseudomonadota</taxon>
        <taxon>Gammaproteobacteria</taxon>
        <taxon>Lysobacterales</taxon>
        <taxon>Lysobacteraceae</taxon>
        <taxon>Novilysobacter</taxon>
    </lineage>
</organism>
<protein>
    <submittedName>
        <fullName evidence="1">Type VI secretion system protein ImpM</fullName>
    </submittedName>
</protein>
<dbReference type="Gene3D" id="3.40.1730.10">
    <property type="entry name" value="pa0076 domain"/>
    <property type="match status" value="1"/>
</dbReference>
<dbReference type="EMBL" id="FUXP01000004">
    <property type="protein sequence ID" value="SJZ99644.1"/>
    <property type="molecule type" value="Genomic_DNA"/>
</dbReference>
<evidence type="ECO:0000313" key="1">
    <source>
        <dbReference type="EMBL" id="SJZ99644.1"/>
    </source>
</evidence>
<dbReference type="InterPro" id="IPR038225">
    <property type="entry name" value="TagF_sf"/>
</dbReference>
<sequence>MAVVEAAFTPSYFGKLPSRGDFVRTTEDHHLMAMLDRWAGNGLERLAADPGWKQLYDEAPAMHFAFLGPRSRWVVVGHLQPSRDATQRRFPFLAASRFEVPEPHSFLARSPLALSRSWTVLGRLSRQAVAAEDAGDALRALAEARVVSSADARTYDAAFNDFMELQDVGSLQAMLRISGHPDLQLRWLLPALGLLMQPLQTGGAARIDKALSLPLPRDVLYRPLVAAFWMELLAGFLGRMEFELLLLLPDPGASAAPRLLVGFNGGDGRTIQAALDPRVAADAIVQVDDAGWVEEQVAEDYALNKLVSYIERDDLSLCSARAAFNQTFLGT</sequence>
<gene>
    <name evidence="1" type="ORF">SAMN02745674_01531</name>
</gene>
<name>A0A1T4Q7H9_9GAMM</name>
<dbReference type="STRING" id="1122188.SAMN02745674_01531"/>
<dbReference type="Proteomes" id="UP000190061">
    <property type="component" value="Unassembled WGS sequence"/>
</dbReference>
<reference evidence="1 2" key="1">
    <citation type="submission" date="2017-02" db="EMBL/GenBank/DDBJ databases">
        <authorList>
            <person name="Peterson S.W."/>
        </authorList>
    </citation>
    <scope>NUCLEOTIDE SEQUENCE [LARGE SCALE GENOMIC DNA]</scope>
    <source>
        <strain evidence="1 2">DSM 21749</strain>
    </source>
</reference>
<dbReference type="NCBIfam" id="TIGR03373">
    <property type="entry name" value="VI_minor_4"/>
    <property type="match status" value="1"/>
</dbReference>